<feature type="signal peptide" evidence="3">
    <location>
        <begin position="1"/>
        <end position="20"/>
    </location>
</feature>
<keyword evidence="2" id="KW-1133">Transmembrane helix</keyword>
<evidence type="ECO:0000256" key="2">
    <source>
        <dbReference type="SAM" id="Phobius"/>
    </source>
</evidence>
<gene>
    <name evidence="4" type="ORF">niasHS_000366</name>
</gene>
<evidence type="ECO:0000256" key="3">
    <source>
        <dbReference type="SAM" id="SignalP"/>
    </source>
</evidence>
<protein>
    <submittedName>
        <fullName evidence="4">Uncharacterized protein</fullName>
    </submittedName>
</protein>
<keyword evidence="3" id="KW-0732">Signal</keyword>
<feature type="transmembrane region" description="Helical" evidence="2">
    <location>
        <begin position="147"/>
        <end position="169"/>
    </location>
</feature>
<feature type="chain" id="PRO_5044875796" evidence="3">
    <location>
        <begin position="21"/>
        <end position="433"/>
    </location>
</feature>
<comment type="caution">
    <text evidence="4">The sequence shown here is derived from an EMBL/GenBank/DDBJ whole genome shotgun (WGS) entry which is preliminary data.</text>
</comment>
<proteinExistence type="predicted"/>
<name>A0ABD2K646_HETSC</name>
<feature type="region of interest" description="Disordered" evidence="1">
    <location>
        <begin position="251"/>
        <end position="272"/>
    </location>
</feature>
<keyword evidence="5" id="KW-1185">Reference proteome</keyword>
<dbReference type="Proteomes" id="UP001620645">
    <property type="component" value="Unassembled WGS sequence"/>
</dbReference>
<dbReference type="EMBL" id="JBICCN010000049">
    <property type="protein sequence ID" value="KAL3098354.1"/>
    <property type="molecule type" value="Genomic_DNA"/>
</dbReference>
<sequence>MLTLLFGALILLFLGLKINSKIEQQAKILSKLMEEKSQHKSRMIVFTSDREIEILGTAIKMKVPKLTQLLGEKGSINSKRSRNGGEKFGRIGAIHNKKDEGKGSAICPLMDEQNHSYNSTAAENDDGIIPPPNFGVSFWRSVRFQNVVGVISLAIVLLLLVHFLVGTVIRCQNLATPNDGKTETDCHFDTETDKTIAKAVKSNGTVASGAFGVENGGEIWQTDEGQKENNVPLETSVWWQYFSAPVKEQRPKKGAEIDVPTPQKPSILKKRPSKKPFEMDKIQNGNDSVKSHRFDRFANCQLNKDVHFVARTSAGESAKQINTFSDLMANRLSPKETHFELFNENSRLFFILRHPPDKKGTNDQQFMESLEEKMAKRIAEENCWGWYSNRTNSEEGGHRKKATKWVRLLAAIERRRTNKTTPMKANHSKKAIG</sequence>
<accession>A0ABD2K646</accession>
<dbReference type="AlphaFoldDB" id="A0ABD2K646"/>
<keyword evidence="2" id="KW-0472">Membrane</keyword>
<evidence type="ECO:0000313" key="5">
    <source>
        <dbReference type="Proteomes" id="UP001620645"/>
    </source>
</evidence>
<evidence type="ECO:0000256" key="1">
    <source>
        <dbReference type="SAM" id="MobiDB-lite"/>
    </source>
</evidence>
<keyword evidence="2" id="KW-0812">Transmembrane</keyword>
<reference evidence="4 5" key="1">
    <citation type="submission" date="2024-10" db="EMBL/GenBank/DDBJ databases">
        <authorList>
            <person name="Kim D."/>
        </authorList>
    </citation>
    <scope>NUCLEOTIDE SEQUENCE [LARGE SCALE GENOMIC DNA]</scope>
    <source>
        <strain evidence="4">Taebaek</strain>
    </source>
</reference>
<evidence type="ECO:0000313" key="4">
    <source>
        <dbReference type="EMBL" id="KAL3098354.1"/>
    </source>
</evidence>
<organism evidence="4 5">
    <name type="scientific">Heterodera schachtii</name>
    <name type="common">Sugarbeet cyst nematode worm</name>
    <name type="synonym">Tylenchus schachtii</name>
    <dbReference type="NCBI Taxonomy" id="97005"/>
    <lineage>
        <taxon>Eukaryota</taxon>
        <taxon>Metazoa</taxon>
        <taxon>Ecdysozoa</taxon>
        <taxon>Nematoda</taxon>
        <taxon>Chromadorea</taxon>
        <taxon>Rhabditida</taxon>
        <taxon>Tylenchina</taxon>
        <taxon>Tylenchomorpha</taxon>
        <taxon>Tylenchoidea</taxon>
        <taxon>Heteroderidae</taxon>
        <taxon>Heteroderinae</taxon>
        <taxon>Heterodera</taxon>
    </lineage>
</organism>